<comment type="caution">
    <text evidence="1">The sequence shown here is derived from an EMBL/GenBank/DDBJ whole genome shotgun (WGS) entry which is preliminary data.</text>
</comment>
<evidence type="ECO:0000313" key="1">
    <source>
        <dbReference type="EMBL" id="KAK3755959.1"/>
    </source>
</evidence>
<sequence length="235" mass="26266">MILHVQGSRHQCDSRYPGQGKQCTAMAMVTVAYNKTKNVTPWMTSDVDLLLDSGDQLYTKTSALRYLTFLIPTDITGVLKEHDGIYMFDSHSRDEDGLCVCDGYACVTKHNTIEDVVQFTMQMSQSVGLSRECLFEVVSVDVDDVTFSTANQFHGTAVSVNDNDSDDYVMPIAYLASNRTHTALPNNQILGDHGDDSDKARFPLTELVGRIANDTLPTQQLLEYWPMILRMKIPP</sequence>
<proteinExistence type="predicted"/>
<dbReference type="PANTHER" id="PTHR40552:SF6">
    <property type="entry name" value="FI09606P-RELATED"/>
    <property type="match status" value="1"/>
</dbReference>
<dbReference type="Proteomes" id="UP001283361">
    <property type="component" value="Unassembled WGS sequence"/>
</dbReference>
<reference evidence="1" key="1">
    <citation type="journal article" date="2023" name="G3 (Bethesda)">
        <title>A reference genome for the long-term kleptoplast-retaining sea slug Elysia crispata morphotype clarki.</title>
        <authorList>
            <person name="Eastman K.E."/>
            <person name="Pendleton A.L."/>
            <person name="Shaikh M.A."/>
            <person name="Suttiyut T."/>
            <person name="Ogas R."/>
            <person name="Tomko P."/>
            <person name="Gavelis G."/>
            <person name="Widhalm J.R."/>
            <person name="Wisecaver J.H."/>
        </authorList>
    </citation>
    <scope>NUCLEOTIDE SEQUENCE</scope>
    <source>
        <strain evidence="1">ECLA1</strain>
    </source>
</reference>
<dbReference type="EMBL" id="JAWDGP010005577">
    <property type="protein sequence ID" value="KAK3755959.1"/>
    <property type="molecule type" value="Genomic_DNA"/>
</dbReference>
<dbReference type="Gene3D" id="3.90.70.120">
    <property type="match status" value="2"/>
</dbReference>
<dbReference type="PANTHER" id="PTHR40552">
    <property type="entry name" value="AT05186P-RELATED"/>
    <property type="match status" value="1"/>
</dbReference>
<evidence type="ECO:0000313" key="2">
    <source>
        <dbReference type="Proteomes" id="UP001283361"/>
    </source>
</evidence>
<keyword evidence="2" id="KW-1185">Reference proteome</keyword>
<organism evidence="1 2">
    <name type="scientific">Elysia crispata</name>
    <name type="common">lettuce slug</name>
    <dbReference type="NCBI Taxonomy" id="231223"/>
    <lineage>
        <taxon>Eukaryota</taxon>
        <taxon>Metazoa</taxon>
        <taxon>Spiralia</taxon>
        <taxon>Lophotrochozoa</taxon>
        <taxon>Mollusca</taxon>
        <taxon>Gastropoda</taxon>
        <taxon>Heterobranchia</taxon>
        <taxon>Euthyneura</taxon>
        <taxon>Panpulmonata</taxon>
        <taxon>Sacoglossa</taxon>
        <taxon>Placobranchoidea</taxon>
        <taxon>Plakobranchidae</taxon>
        <taxon>Elysia</taxon>
    </lineage>
</organism>
<dbReference type="AlphaFoldDB" id="A0AAE0YT43"/>
<gene>
    <name evidence="1" type="ORF">RRG08_018193</name>
</gene>
<name>A0AAE0YT43_9GAST</name>
<accession>A0AAE0YT43</accession>
<protein>
    <submittedName>
        <fullName evidence="1">Uncharacterized protein</fullName>
    </submittedName>
</protein>